<evidence type="ECO:0000313" key="2">
    <source>
        <dbReference type="Proteomes" id="UP000016543"/>
    </source>
</evidence>
<gene>
    <name evidence="1" type="ORF">OS145_02965</name>
</gene>
<protein>
    <submittedName>
        <fullName evidence="1">Uncharacterized protein</fullName>
    </submittedName>
</protein>
<reference evidence="1 2" key="1">
    <citation type="submission" date="2006-01" db="EMBL/GenBank/DDBJ databases">
        <authorList>
            <person name="Brettar I."/>
            <person name="Hofle M."/>
            <person name="Ferriera S."/>
            <person name="Johnson J."/>
            <person name="Kravitz S."/>
            <person name="Halpern A."/>
            <person name="Remington K."/>
            <person name="Beeson K."/>
            <person name="Tran B."/>
            <person name="Rogers Y.-H."/>
            <person name="Friedman R."/>
            <person name="Venter J.C."/>
        </authorList>
    </citation>
    <scope>NUCLEOTIDE SEQUENCE [LARGE SCALE GENOMIC DNA]</scope>
    <source>
        <strain evidence="1 2">OS145</strain>
    </source>
</reference>
<comment type="caution">
    <text evidence="1">The sequence shown here is derived from an EMBL/GenBank/DDBJ whole genome shotgun (WGS) entry which is preliminary data.</text>
</comment>
<keyword evidence="2" id="KW-1185">Reference proteome</keyword>
<name>A0ABP2CU16_9GAMM</name>
<proteinExistence type="predicted"/>
<dbReference type="EMBL" id="AAMX01000001">
    <property type="protein sequence ID" value="EAQ33295.1"/>
    <property type="molecule type" value="Genomic_DNA"/>
</dbReference>
<organism evidence="1 2">
    <name type="scientific">Idiomarina baltica OS145</name>
    <dbReference type="NCBI Taxonomy" id="314276"/>
    <lineage>
        <taxon>Bacteria</taxon>
        <taxon>Pseudomonadati</taxon>
        <taxon>Pseudomonadota</taxon>
        <taxon>Gammaproteobacteria</taxon>
        <taxon>Alteromonadales</taxon>
        <taxon>Idiomarinaceae</taxon>
        <taxon>Idiomarina</taxon>
    </lineage>
</organism>
<accession>A0ABP2CU16</accession>
<dbReference type="Proteomes" id="UP000016543">
    <property type="component" value="Unassembled WGS sequence"/>
</dbReference>
<sequence>MNFVLIGKIDGYFELNTEKQRKNN</sequence>
<evidence type="ECO:0000313" key="1">
    <source>
        <dbReference type="EMBL" id="EAQ33295.1"/>
    </source>
</evidence>